<evidence type="ECO:0000313" key="3">
    <source>
        <dbReference type="EMBL" id="EFM25636.1"/>
    </source>
</evidence>
<reference evidence="3 4" key="1">
    <citation type="submission" date="2010-07" db="EMBL/GenBank/DDBJ databases">
        <authorList>
            <person name="Muzny D."/>
            <person name="Qin X."/>
            <person name="Deng J."/>
            <person name="Jiang H."/>
            <person name="Liu Y."/>
            <person name="Qu J."/>
            <person name="Song X.-Z."/>
            <person name="Zhang L."/>
            <person name="Thornton R."/>
            <person name="Coyle M."/>
            <person name="Francisco L."/>
            <person name="Jackson L."/>
            <person name="Javaid M."/>
            <person name="Korchina V."/>
            <person name="Kovar C."/>
            <person name="Mata R."/>
            <person name="Mathew T."/>
            <person name="Ngo R."/>
            <person name="Nguyen L."/>
            <person name="Nguyen N."/>
            <person name="Okwuonu G."/>
            <person name="Ongeri F."/>
            <person name="Pham C."/>
            <person name="Simmons D."/>
            <person name="Wilczek-Boney K."/>
            <person name="Hale W."/>
            <person name="Jakkamsetti A."/>
            <person name="Pham P."/>
            <person name="Ruth R."/>
            <person name="San Lucas F."/>
            <person name="Warren J."/>
            <person name="Zhang J."/>
            <person name="Zhao Z."/>
            <person name="Zhou C."/>
            <person name="Zhu D."/>
            <person name="Lee S."/>
            <person name="Bess C."/>
            <person name="Blankenburg K."/>
            <person name="Forbes L."/>
            <person name="Fu Q."/>
            <person name="Gubbala S."/>
            <person name="Hirani K."/>
            <person name="Jayaseelan J.C."/>
            <person name="Lara F."/>
            <person name="Munidasa M."/>
            <person name="Palculict T."/>
            <person name="Patil S."/>
            <person name="Pu L.-L."/>
            <person name="Saada N."/>
            <person name="Tang L."/>
            <person name="Weissenberger G."/>
            <person name="Zhu Y."/>
            <person name="Hemphill L."/>
            <person name="Shang Y."/>
            <person name="Youmans B."/>
            <person name="Ayvaz T."/>
            <person name="Ross M."/>
            <person name="Santibanez J."/>
            <person name="Aqrawi P."/>
            <person name="Gross S."/>
            <person name="Joshi V."/>
            <person name="Fowler G."/>
            <person name="Nazareth L."/>
            <person name="Reid J."/>
            <person name="Worley K."/>
            <person name="Petrosino J."/>
            <person name="Highlander S."/>
            <person name="Gibbs R."/>
        </authorList>
    </citation>
    <scope>NUCLEOTIDE SEQUENCE [LARGE SCALE GENOMIC DNA]</scope>
    <source>
        <strain evidence="3 4">ATCC BAA-1640</strain>
    </source>
</reference>
<dbReference type="InterPro" id="IPR017850">
    <property type="entry name" value="Alkaline_phosphatase_core_sf"/>
</dbReference>
<dbReference type="GO" id="GO:0008081">
    <property type="term" value="F:phosphoric diester hydrolase activity"/>
    <property type="evidence" value="ECO:0007669"/>
    <property type="project" value="InterPro"/>
</dbReference>
<gene>
    <name evidence="3" type="ORF">HMPREF9225_0698</name>
</gene>
<keyword evidence="4" id="KW-1185">Reference proteome</keyword>
<dbReference type="SUPFAM" id="SSF51695">
    <property type="entry name" value="PLC-like phosphodiesterases"/>
    <property type="match status" value="1"/>
</dbReference>
<proteinExistence type="predicted"/>
<feature type="signal peptide" evidence="1">
    <location>
        <begin position="1"/>
        <end position="19"/>
    </location>
</feature>
<dbReference type="HOGENOM" id="CLU_448232_0_0_9"/>
<organism evidence="3 4">
    <name type="scientific">Peptoniphilus duerdenii ATCC BAA-1640</name>
    <dbReference type="NCBI Taxonomy" id="862517"/>
    <lineage>
        <taxon>Bacteria</taxon>
        <taxon>Bacillati</taxon>
        <taxon>Bacillota</taxon>
        <taxon>Tissierellia</taxon>
        <taxon>Tissierellales</taxon>
        <taxon>Peptoniphilaceae</taxon>
        <taxon>Peptoniphilus</taxon>
    </lineage>
</organism>
<evidence type="ECO:0000256" key="1">
    <source>
        <dbReference type="SAM" id="SignalP"/>
    </source>
</evidence>
<sequence>MKKLLSIFIISLLLFNVYAQGEDSVELAKEYNERIKQEDYRELTSLEKDSYTGILKDKNLLILAVDGLYEKRTEDMEYISSLKNSALYYDQAYLTSSTHIQDDSVLTNLYGMYPRVRSFGKDYISGKDVKGLQNYFNDMGYTTSFLSTKGKYYLDSTKLGFKNSKVVKEDSFKDELIKLGKSGGKNFIYSVYSKRGSDSKSLDSSLKSLIESLRANGFSEYEIVIVGTNSQATKAENYNFKSLDATNVPIIFLSNKLESKNIEDTVSTIDLMATILNYYGVTSTYPQYGEYLYNRKFPITIMDSDKLRYVTDGSFKTEVRENISVSKSKTTDIKSDSLLSTDSYKDFIYKSFIDTDMSEGLTSLNQNKVVYNNRGNVPSIPKYKDGMVIMHAGGFIAGVNYSNMLDAVRYHYNQGRRYFELDIERSTDDNLVLIHDFGGYQSKFFNVTENKSFTLKEFLDFESVHGFEQMEMENLVNFLRDHKDSYVVTDIKYKNVETLKKIREVSPETMDQIIPQIYNFNEYNEVKSLGYKNIILTLYKINSPDREIIDFVKANKLYAVTMSRSRLDSKLFNELKKTNVKIFTHTVNSMDELKKYKEKGVSGFYSDVL</sequence>
<dbReference type="EMBL" id="AEEH01000028">
    <property type="protein sequence ID" value="EFM25636.1"/>
    <property type="molecule type" value="Genomic_DNA"/>
</dbReference>
<dbReference type="Gene3D" id="3.40.720.10">
    <property type="entry name" value="Alkaline Phosphatase, subunit A"/>
    <property type="match status" value="1"/>
</dbReference>
<dbReference type="Pfam" id="PF03009">
    <property type="entry name" value="GDPD"/>
    <property type="match status" value="1"/>
</dbReference>
<dbReference type="AlphaFoldDB" id="E0NKK9"/>
<keyword evidence="3" id="KW-0378">Hydrolase</keyword>
<dbReference type="OrthoDB" id="5901192at2"/>
<dbReference type="PROSITE" id="PS51704">
    <property type="entry name" value="GP_PDE"/>
    <property type="match status" value="1"/>
</dbReference>
<dbReference type="RefSeq" id="WP_008901513.1">
    <property type="nucleotide sequence ID" value="NZ_GL397071.1"/>
</dbReference>
<keyword evidence="1" id="KW-0732">Signal</keyword>
<dbReference type="SUPFAM" id="SSF53649">
    <property type="entry name" value="Alkaline phosphatase-like"/>
    <property type="match status" value="1"/>
</dbReference>
<comment type="caution">
    <text evidence="3">The sequence shown here is derived from an EMBL/GenBank/DDBJ whole genome shotgun (WGS) entry which is preliminary data.</text>
</comment>
<dbReference type="GO" id="GO:0006629">
    <property type="term" value="P:lipid metabolic process"/>
    <property type="evidence" value="ECO:0007669"/>
    <property type="project" value="InterPro"/>
</dbReference>
<dbReference type="InterPro" id="IPR017946">
    <property type="entry name" value="PLC-like_Pdiesterase_TIM-brl"/>
</dbReference>
<accession>E0NKK9</accession>
<dbReference type="Proteomes" id="UP000003280">
    <property type="component" value="Unassembled WGS sequence"/>
</dbReference>
<dbReference type="EC" id="3.1.6.-" evidence="3"/>
<name>E0NKK9_9FIRM</name>
<dbReference type="STRING" id="862517.HMPREF9225_0698"/>
<feature type="chain" id="PRO_5039025373" evidence="1">
    <location>
        <begin position="20"/>
        <end position="609"/>
    </location>
</feature>
<protein>
    <submittedName>
        <fullName evidence="3">Arylsulfatase</fullName>
        <ecNumber evidence="3">3.1.6.-</ecNumber>
    </submittedName>
</protein>
<evidence type="ECO:0000259" key="2">
    <source>
        <dbReference type="PROSITE" id="PS51704"/>
    </source>
</evidence>
<dbReference type="Gene3D" id="3.20.20.190">
    <property type="entry name" value="Phosphatidylinositol (PI) phosphodiesterase"/>
    <property type="match status" value="1"/>
</dbReference>
<dbReference type="InterPro" id="IPR030395">
    <property type="entry name" value="GP_PDE_dom"/>
</dbReference>
<evidence type="ECO:0000313" key="4">
    <source>
        <dbReference type="Proteomes" id="UP000003280"/>
    </source>
</evidence>
<feature type="domain" description="GP-PDE" evidence="2">
    <location>
        <begin position="386"/>
        <end position="609"/>
    </location>
</feature>
<dbReference type="eggNOG" id="COG0584">
    <property type="taxonomic scope" value="Bacteria"/>
</dbReference>